<name>A0ABS1QU05_9GAMM</name>
<comment type="caution">
    <text evidence="2">The sequence shown here is derived from an EMBL/GenBank/DDBJ whole genome shotgun (WGS) entry which is preliminary data.</text>
</comment>
<evidence type="ECO:0000313" key="3">
    <source>
        <dbReference type="Proteomes" id="UP000638570"/>
    </source>
</evidence>
<keyword evidence="1" id="KW-1133">Transmembrane helix</keyword>
<keyword evidence="1" id="KW-0812">Transmembrane</keyword>
<reference evidence="3" key="1">
    <citation type="submission" date="2021-01" db="EMBL/GenBank/DDBJ databases">
        <title>Genome public.</title>
        <authorList>
            <person name="Liu C."/>
            <person name="Sun Q."/>
        </authorList>
    </citation>
    <scope>NUCLEOTIDE SEQUENCE [LARGE SCALE GENOMIC DNA]</scope>
    <source>
        <strain evidence="3">CGMCC 1.18722</strain>
    </source>
</reference>
<proteinExistence type="predicted"/>
<protein>
    <recommendedName>
        <fullName evidence="4">DUF2909 domain-containing protein</fullName>
    </recommendedName>
</protein>
<dbReference type="Proteomes" id="UP000638570">
    <property type="component" value="Unassembled WGS sequence"/>
</dbReference>
<dbReference type="RefSeq" id="WP_202085549.1">
    <property type="nucleotide sequence ID" value="NZ_JAERTZ010000025.1"/>
</dbReference>
<keyword evidence="1" id="KW-0472">Membrane</keyword>
<evidence type="ECO:0000313" key="2">
    <source>
        <dbReference type="EMBL" id="MBL1378017.1"/>
    </source>
</evidence>
<organism evidence="2 3">
    <name type="scientific">Zobellella iuensis</name>
    <dbReference type="NCBI Taxonomy" id="2803811"/>
    <lineage>
        <taxon>Bacteria</taxon>
        <taxon>Pseudomonadati</taxon>
        <taxon>Pseudomonadota</taxon>
        <taxon>Gammaproteobacteria</taxon>
        <taxon>Aeromonadales</taxon>
        <taxon>Aeromonadaceae</taxon>
        <taxon>Zobellella</taxon>
    </lineage>
</organism>
<accession>A0ABS1QU05</accession>
<feature type="transmembrane region" description="Helical" evidence="1">
    <location>
        <begin position="36"/>
        <end position="60"/>
    </location>
</feature>
<feature type="transmembrane region" description="Helical" evidence="1">
    <location>
        <begin position="6"/>
        <end position="24"/>
    </location>
</feature>
<dbReference type="EMBL" id="JAERTZ010000025">
    <property type="protein sequence ID" value="MBL1378017.1"/>
    <property type="molecule type" value="Genomic_DNA"/>
</dbReference>
<sequence>MTTSLGLILIFTLFLAGGFMLLQGNKNGRATGYHKIIFYALAGVAIVFLAWLAIMVFVVGPSLRAS</sequence>
<gene>
    <name evidence="2" type="ORF">JKV55_11845</name>
</gene>
<evidence type="ECO:0000256" key="1">
    <source>
        <dbReference type="SAM" id="Phobius"/>
    </source>
</evidence>
<evidence type="ECO:0008006" key="4">
    <source>
        <dbReference type="Google" id="ProtNLM"/>
    </source>
</evidence>
<keyword evidence="3" id="KW-1185">Reference proteome</keyword>